<evidence type="ECO:0000313" key="2">
    <source>
        <dbReference type="EMBL" id="JAS93823.1"/>
    </source>
</evidence>
<dbReference type="AlphaFoldDB" id="A0A1B6J3S5"/>
<feature type="non-terminal residue" evidence="2">
    <location>
        <position position="1"/>
    </location>
</feature>
<reference evidence="2" key="1">
    <citation type="submission" date="2015-11" db="EMBL/GenBank/DDBJ databases">
        <title>De novo transcriptome assembly of four potential Pierce s Disease insect vectors from Arizona vineyards.</title>
        <authorList>
            <person name="Tassone E.E."/>
        </authorList>
    </citation>
    <scope>NUCLEOTIDE SEQUENCE</scope>
</reference>
<gene>
    <name evidence="2" type="ORF">g.7213</name>
</gene>
<feature type="domain" description="Reverse transcriptase" evidence="1">
    <location>
        <begin position="1"/>
        <end position="132"/>
    </location>
</feature>
<dbReference type="InterPro" id="IPR043502">
    <property type="entry name" value="DNA/RNA_pol_sf"/>
</dbReference>
<protein>
    <recommendedName>
        <fullName evidence="1">Reverse transcriptase domain-containing protein</fullName>
    </recommendedName>
</protein>
<accession>A0A1B6J3S5</accession>
<evidence type="ECO:0000259" key="1">
    <source>
        <dbReference type="PROSITE" id="PS50878"/>
    </source>
</evidence>
<dbReference type="PANTHER" id="PTHR33332">
    <property type="entry name" value="REVERSE TRANSCRIPTASE DOMAIN-CONTAINING PROTEIN"/>
    <property type="match status" value="1"/>
</dbReference>
<sequence length="350" mass="40260">GVSDTLVKFFASYLINRKQYVSYKNNLSATFTVQSGVPQGSNLGPCLFTIMINDLCDRVVSATPILFADDLKLFKYISDQSDADDLQKDLDNVFLWGVDNSMQFNISKCHVMSFSRSKTIIKNSYYLNGTLLSRVDSVKDLGIIVDCSLSFNDHITNCISSASRMLGLIIRQGVNFRNSVTFITLYKALVRSRLETACIVWNPTYAVHKDAIENVQKRFLRYLYFKCFNIYTYLINYEELLSLFEFESLGLRRAVMEQAFLHGLVQGRVDDVVSMEALRFRVPCFNSRSKIMFDLPHVRTVSHAYSPLLRMMRSHNLILSEGNNLDIFTESKYAFKKNCLMILKDKPYLY</sequence>
<dbReference type="GO" id="GO:0071897">
    <property type="term" value="P:DNA biosynthetic process"/>
    <property type="evidence" value="ECO:0007669"/>
    <property type="project" value="UniProtKB-ARBA"/>
</dbReference>
<dbReference type="InterPro" id="IPR000477">
    <property type="entry name" value="RT_dom"/>
</dbReference>
<organism evidence="2">
    <name type="scientific">Homalodisca liturata</name>
    <dbReference type="NCBI Taxonomy" id="320908"/>
    <lineage>
        <taxon>Eukaryota</taxon>
        <taxon>Metazoa</taxon>
        <taxon>Ecdysozoa</taxon>
        <taxon>Arthropoda</taxon>
        <taxon>Hexapoda</taxon>
        <taxon>Insecta</taxon>
        <taxon>Pterygota</taxon>
        <taxon>Neoptera</taxon>
        <taxon>Paraneoptera</taxon>
        <taxon>Hemiptera</taxon>
        <taxon>Auchenorrhyncha</taxon>
        <taxon>Membracoidea</taxon>
        <taxon>Cicadellidae</taxon>
        <taxon>Cicadellinae</taxon>
        <taxon>Proconiini</taxon>
        <taxon>Homalodisca</taxon>
    </lineage>
</organism>
<name>A0A1B6J3S5_9HEMI</name>
<proteinExistence type="predicted"/>
<dbReference type="EMBL" id="GECU01013883">
    <property type="protein sequence ID" value="JAS93823.1"/>
    <property type="molecule type" value="Transcribed_RNA"/>
</dbReference>
<dbReference type="PROSITE" id="PS50878">
    <property type="entry name" value="RT_POL"/>
    <property type="match status" value="1"/>
</dbReference>
<dbReference type="SUPFAM" id="SSF56672">
    <property type="entry name" value="DNA/RNA polymerases"/>
    <property type="match status" value="1"/>
</dbReference>
<dbReference type="Pfam" id="PF00078">
    <property type="entry name" value="RVT_1"/>
    <property type="match status" value="1"/>
</dbReference>